<protein>
    <submittedName>
        <fullName evidence="2">DUF4177 domain-containing protein</fullName>
    </submittedName>
</protein>
<reference evidence="2 3" key="1">
    <citation type="submission" date="2019-12" db="EMBL/GenBank/DDBJ databases">
        <title>Strain KN286 was isolated from seawater, which was collected from Caroline Seamount in the tropical western Pacific.</title>
        <authorList>
            <person name="Wang Q."/>
        </authorList>
    </citation>
    <scope>NUCLEOTIDE SEQUENCE [LARGE SCALE GENOMIC DNA]</scope>
    <source>
        <strain evidence="2 3">KN286</strain>
    </source>
</reference>
<evidence type="ECO:0000256" key="1">
    <source>
        <dbReference type="SAM" id="MobiDB-lite"/>
    </source>
</evidence>
<feature type="region of interest" description="Disordered" evidence="1">
    <location>
        <begin position="79"/>
        <end position="133"/>
    </location>
</feature>
<comment type="caution">
    <text evidence="2">The sequence shown here is derived from an EMBL/GenBank/DDBJ whole genome shotgun (WGS) entry which is preliminary data.</text>
</comment>
<evidence type="ECO:0000313" key="3">
    <source>
        <dbReference type="Proteomes" id="UP000436016"/>
    </source>
</evidence>
<dbReference type="EMBL" id="WUWG01000003">
    <property type="protein sequence ID" value="MXU65448.1"/>
    <property type="molecule type" value="Genomic_DNA"/>
</dbReference>
<evidence type="ECO:0000313" key="2">
    <source>
        <dbReference type="EMBL" id="MXU65448.1"/>
    </source>
</evidence>
<name>A0A6B0TV21_9RHOB</name>
<sequence>MASYEYKVIAAPRKTKKVKGVKALPERFAHNLAEAINAETFGGWEYLRAETLPIEEKPGFMKSKVEMFQTVLVFRREKDVPARAQAQTQTAAPAPAEPAPTPAPAIEAREAAPLALDPEPQDEGPRLGPVSRD</sequence>
<dbReference type="RefSeq" id="WP_160853934.1">
    <property type="nucleotide sequence ID" value="NZ_WUWG01000003.1"/>
</dbReference>
<organism evidence="2 3">
    <name type="scientific">Oceanomicrobium pacificus</name>
    <dbReference type="NCBI Taxonomy" id="2692916"/>
    <lineage>
        <taxon>Bacteria</taxon>
        <taxon>Pseudomonadati</taxon>
        <taxon>Pseudomonadota</taxon>
        <taxon>Alphaproteobacteria</taxon>
        <taxon>Rhodobacterales</taxon>
        <taxon>Paracoccaceae</taxon>
        <taxon>Oceanomicrobium</taxon>
    </lineage>
</organism>
<keyword evidence="3" id="KW-1185">Reference proteome</keyword>
<accession>A0A6B0TV21</accession>
<dbReference type="Proteomes" id="UP000436016">
    <property type="component" value="Unassembled WGS sequence"/>
</dbReference>
<proteinExistence type="predicted"/>
<feature type="compositionally biased region" description="Low complexity" evidence="1">
    <location>
        <begin position="82"/>
        <end position="94"/>
    </location>
</feature>
<gene>
    <name evidence="2" type="ORF">GSH16_08305</name>
</gene>
<dbReference type="AlphaFoldDB" id="A0A6B0TV21"/>